<comment type="function">
    <text evidence="7">Catalyzes two activities which are involved in the cyclic version of arginine biosynthesis: the synthesis of acetylglutamate from glutamate and acetyl-CoA, and of ornithine by transacetylation between acetylornithine and glutamate.</text>
</comment>
<keyword evidence="3 7" id="KW-0808">Transferase</keyword>
<keyword evidence="4 7" id="KW-0068">Autocatalytic cleavage</keyword>
<reference evidence="9" key="1">
    <citation type="journal article" date="2015" name="PLoS Genet.">
        <title>Genome Sequence and Transcriptome Analyses of Chrysochromulina tobin: Metabolic Tools for Enhanced Algal Fitness in the Prominent Order Prymnesiales (Haptophyceae).</title>
        <authorList>
            <person name="Hovde B.T."/>
            <person name="Deodato C.R."/>
            <person name="Hunsperger H.M."/>
            <person name="Ryken S.A."/>
            <person name="Yost W."/>
            <person name="Jha R.K."/>
            <person name="Patterson J."/>
            <person name="Monnat R.J. Jr."/>
            <person name="Barlow S.B."/>
            <person name="Starkenburg S.R."/>
            <person name="Cattolico R.A."/>
        </authorList>
    </citation>
    <scope>NUCLEOTIDE SEQUENCE</scope>
    <source>
        <strain evidence="9">CCMP291</strain>
    </source>
</reference>
<keyword evidence="7" id="KW-0028">Amino-acid biosynthesis</keyword>
<dbReference type="GO" id="GO:0006526">
    <property type="term" value="P:L-arginine biosynthetic process"/>
    <property type="evidence" value="ECO:0007669"/>
    <property type="project" value="UniProtKB-UniRule"/>
</dbReference>
<dbReference type="PANTHER" id="PTHR23100:SF0">
    <property type="entry name" value="ARGININE BIOSYNTHESIS BIFUNCTIONAL PROTEIN ARGJ, MITOCHONDRIAL"/>
    <property type="match status" value="1"/>
</dbReference>
<dbReference type="EMBL" id="JWZX01003268">
    <property type="protein sequence ID" value="KOO22589.1"/>
    <property type="molecule type" value="Genomic_DNA"/>
</dbReference>
<dbReference type="HAMAP" id="MF_01106">
    <property type="entry name" value="ArgJ"/>
    <property type="match status" value="1"/>
</dbReference>
<dbReference type="NCBIfam" id="NF003802">
    <property type="entry name" value="PRK05388.1"/>
    <property type="match status" value="1"/>
</dbReference>
<evidence type="ECO:0000256" key="7">
    <source>
        <dbReference type="HAMAP-Rule" id="MF_03124"/>
    </source>
</evidence>
<feature type="site" description="Cleavage; by autolysis" evidence="7">
    <location>
        <begin position="209"/>
        <end position="210"/>
    </location>
</feature>
<dbReference type="CDD" id="cd02152">
    <property type="entry name" value="OAT"/>
    <property type="match status" value="1"/>
</dbReference>
<comment type="catalytic activity">
    <reaction evidence="7">
        <text>N(2)-acetyl-L-ornithine + L-glutamate = N-acetyl-L-glutamate + L-ornithine</text>
        <dbReference type="Rhea" id="RHEA:15349"/>
        <dbReference type="ChEBI" id="CHEBI:29985"/>
        <dbReference type="ChEBI" id="CHEBI:44337"/>
        <dbReference type="ChEBI" id="CHEBI:46911"/>
        <dbReference type="ChEBI" id="CHEBI:57805"/>
        <dbReference type="EC" id="2.3.1.35"/>
    </reaction>
</comment>
<dbReference type="InterPro" id="IPR042195">
    <property type="entry name" value="ArgJ_beta_C"/>
</dbReference>
<comment type="subunit">
    <text evidence="7">Heterodimer of an alpha and a beta chain.</text>
</comment>
<dbReference type="EC" id="2.3.1.35" evidence="7"/>
<dbReference type="InterPro" id="IPR002813">
    <property type="entry name" value="Arg_biosynth_ArgJ"/>
</dbReference>
<keyword evidence="6 7" id="KW-0012">Acyltransferase</keyword>
<keyword evidence="9" id="KW-1185">Reference proteome</keyword>
<feature type="binding site" evidence="7">
    <location>
        <position position="295"/>
    </location>
    <ligand>
        <name>substrate</name>
    </ligand>
</feature>
<accession>A0A0M0J7M0</accession>
<feature type="binding site" evidence="7">
    <location>
        <position position="443"/>
    </location>
    <ligand>
        <name>substrate</name>
    </ligand>
</feature>
<dbReference type="Proteomes" id="UP000037460">
    <property type="component" value="Unassembled WGS sequence"/>
</dbReference>
<protein>
    <recommendedName>
        <fullName evidence="7">Arginine biosynthesis bifunctional protein ArgJ, mitochondrial</fullName>
    </recommendedName>
    <domain>
        <recommendedName>
            <fullName evidence="7">Glutamate N-acetyltransferase</fullName>
            <shortName evidence="7">GAT</shortName>
            <ecNumber evidence="7">2.3.1.35</ecNumber>
        </recommendedName>
        <alternativeName>
            <fullName evidence="7">Ornithine acetyltransferase</fullName>
            <shortName evidence="7">OATase</shortName>
        </alternativeName>
        <alternativeName>
            <fullName evidence="7">Ornithine transacetylase</fullName>
        </alternativeName>
    </domain>
    <domain>
        <recommendedName>
            <fullName evidence="7">Amino-acid acetyltransferase</fullName>
            <ecNumber evidence="7">2.3.1.1</ecNumber>
        </recommendedName>
        <alternativeName>
            <fullName evidence="7">N-acetylglutamate synthase</fullName>
            <shortName evidence="7">AGS</shortName>
        </alternativeName>
    </domain>
    <component>
        <recommendedName>
            <fullName evidence="7">Arginine biosynthesis bifunctional protein ArgJ alpha chain</fullName>
        </recommendedName>
    </component>
    <component>
        <recommendedName>
            <fullName evidence="7">Arginine biosynthesis bifunctional protein ArgJ beta chain</fullName>
        </recommendedName>
    </component>
</protein>
<sequence>MGPTPRMSVSHSSLSSYLDSLEVHELPAGFQCGVHGFRFEPAELGGRKTAVMNLTVLALDAPTDDWAAVFTRNKFPGAPVKVGRARLAGGGALQAVVINNKISNVCSAGDGVMASEAVCNGVADALKLSGGAEAVLPLSTGVIGWQLPVERMLEELPAAARTLKRGSALPAAKSICTTDRFPKLRSVRACGGTITGFAKGAGMIEPNMATMLAFVLTDVAVPRAELRTMLGRAADASFNCASVDADQSTSDSLVCLSSGASLGKPPLDAKGCAEFEAALTELCARLAEDVVRNGEGTTHVIRVAVRGAPTEAVARGAGKAVVNSPLFKSAVAGNDPNVGRLVAAVGSYLGKVAPELDLSACTMRMGGRTIFAKGAFSLDAATEDELYEHMKGASLVNPVAGEPPSLPYPPHERCVEIEIDLAAGKAACTVHGSDLTQEYVSINADYRS</sequence>
<dbReference type="GO" id="GO:0005759">
    <property type="term" value="C:mitochondrial matrix"/>
    <property type="evidence" value="ECO:0007669"/>
    <property type="project" value="UniProtKB-SubCell"/>
</dbReference>
<evidence type="ECO:0000256" key="3">
    <source>
        <dbReference type="ARBA" id="ARBA00022679"/>
    </source>
</evidence>
<evidence type="ECO:0000256" key="5">
    <source>
        <dbReference type="ARBA" id="ARBA00023268"/>
    </source>
</evidence>
<dbReference type="Gene3D" id="3.10.20.340">
    <property type="entry name" value="ArgJ beta chain, C-terminal domain"/>
    <property type="match status" value="1"/>
</dbReference>
<evidence type="ECO:0000256" key="6">
    <source>
        <dbReference type="ARBA" id="ARBA00023315"/>
    </source>
</evidence>
<comment type="subcellular location">
    <subcellularLocation>
        <location evidence="7">Mitochondrion matrix</location>
    </subcellularLocation>
</comment>
<feature type="binding site" evidence="7">
    <location>
        <position position="199"/>
    </location>
    <ligand>
        <name>substrate</name>
    </ligand>
</feature>
<evidence type="ECO:0000256" key="1">
    <source>
        <dbReference type="ARBA" id="ARBA00006774"/>
    </source>
</evidence>
<dbReference type="Pfam" id="PF01960">
    <property type="entry name" value="ArgJ"/>
    <property type="match status" value="1"/>
</dbReference>
<keyword evidence="7" id="KW-0496">Mitochondrion</keyword>
<comment type="pathway">
    <text evidence="7">Amino-acid biosynthesis; L-arginine biosynthesis; L-ornithine and N-acetyl-L-glutamate from L-glutamate and N(2)-acetyl-L-ornithine (cyclic): step 1/1.</text>
</comment>
<feature type="site" description="Involved in the stabilization of negative charge on the oxyanion by the formation of the oxyanion hole" evidence="7">
    <location>
        <position position="141"/>
    </location>
</feature>
<feature type="binding site" evidence="7">
    <location>
        <position position="210"/>
    </location>
    <ligand>
        <name>substrate</name>
    </ligand>
</feature>
<keyword evidence="2 7" id="KW-0055">Arginine biosynthesis</keyword>
<comment type="PTM">
    <text evidence="7">The alpha and beta chains are autoproteolytically processed from a single precursor protein within the mitochondrion.</text>
</comment>
<dbReference type="PANTHER" id="PTHR23100">
    <property type="entry name" value="ARGININE BIOSYNTHESIS BIFUNCTIONAL PROTEIN ARGJ"/>
    <property type="match status" value="1"/>
</dbReference>
<feature type="chain" id="PRO_5023507634" description="Arginine biosynthesis bifunctional protein ArgJ beta chain" evidence="7">
    <location>
        <begin position="210"/>
        <end position="448"/>
    </location>
</feature>
<keyword evidence="5 7" id="KW-0511">Multifunctional enzyme</keyword>
<comment type="caution">
    <text evidence="8">The sequence shown here is derived from an EMBL/GenBank/DDBJ whole genome shotgun (WGS) entry which is preliminary data.</text>
</comment>
<evidence type="ECO:0000313" key="8">
    <source>
        <dbReference type="EMBL" id="KOO22589.1"/>
    </source>
</evidence>
<comment type="similarity">
    <text evidence="1 7">Belongs to the ArgJ family.</text>
</comment>
<proteinExistence type="inferred from homology"/>
<dbReference type="EC" id="2.3.1.1" evidence="7"/>
<feature type="active site" description="Nucleophile" evidence="7">
    <location>
        <position position="210"/>
    </location>
</feature>
<organism evidence="8 9">
    <name type="scientific">Chrysochromulina tobinii</name>
    <dbReference type="NCBI Taxonomy" id="1460289"/>
    <lineage>
        <taxon>Eukaryota</taxon>
        <taxon>Haptista</taxon>
        <taxon>Haptophyta</taxon>
        <taxon>Prymnesiophyceae</taxon>
        <taxon>Prymnesiales</taxon>
        <taxon>Chrysochromulinaceae</taxon>
        <taxon>Chrysochromulina</taxon>
    </lineage>
</organism>
<comment type="pathway">
    <text evidence="7">Amino-acid biosynthesis; L-arginine biosynthesis; N(2)-acetyl-L-ornithine from L-glutamate: step 1/4.</text>
</comment>
<dbReference type="InterPro" id="IPR016117">
    <property type="entry name" value="ArgJ-like_dom_sf"/>
</dbReference>
<feature type="chain" id="PRO_5023507633" description="Arginine biosynthesis bifunctional protein ArgJ alpha chain" evidence="7">
    <location>
        <begin position="1"/>
        <end position="209"/>
    </location>
</feature>
<feature type="binding site" evidence="7">
    <location>
        <position position="448"/>
    </location>
    <ligand>
        <name>substrate</name>
    </ligand>
</feature>
<dbReference type="UniPathway" id="UPA00068">
    <property type="reaction ID" value="UER00106"/>
</dbReference>
<name>A0A0M0J7M0_9EUKA</name>
<feature type="binding site" evidence="7">
    <location>
        <position position="177"/>
    </location>
    <ligand>
        <name>substrate</name>
    </ligand>
</feature>
<dbReference type="Gene3D" id="3.60.70.12">
    <property type="entry name" value="L-amino peptidase D-ALA esterase/amidase"/>
    <property type="match status" value="1"/>
</dbReference>
<dbReference type="GO" id="GO:0004042">
    <property type="term" value="F:L-glutamate N-acetyltransferase activity"/>
    <property type="evidence" value="ECO:0007669"/>
    <property type="project" value="UniProtKB-UniRule"/>
</dbReference>
<evidence type="ECO:0000256" key="2">
    <source>
        <dbReference type="ARBA" id="ARBA00022571"/>
    </source>
</evidence>
<evidence type="ECO:0000256" key="4">
    <source>
        <dbReference type="ARBA" id="ARBA00022813"/>
    </source>
</evidence>
<gene>
    <name evidence="8" type="ORF">Ctob_003347</name>
</gene>
<dbReference type="GO" id="GO:0004358">
    <property type="term" value="F:L-glutamate N-acetyltransferase activity, acting on acetyl-L-ornithine as donor"/>
    <property type="evidence" value="ECO:0007669"/>
    <property type="project" value="UniProtKB-UniRule"/>
</dbReference>
<dbReference type="SUPFAM" id="SSF56266">
    <property type="entry name" value="DmpA/ArgJ-like"/>
    <property type="match status" value="1"/>
</dbReference>
<dbReference type="AlphaFoldDB" id="A0A0M0J7M0"/>
<evidence type="ECO:0000313" key="9">
    <source>
        <dbReference type="Proteomes" id="UP000037460"/>
    </source>
</evidence>
<feature type="site" description="Involved in the stabilization of negative charge on the oxyanion by the formation of the oxyanion hole" evidence="7">
    <location>
        <position position="140"/>
    </location>
</feature>
<dbReference type="GO" id="GO:0006592">
    <property type="term" value="P:ornithine biosynthetic process"/>
    <property type="evidence" value="ECO:0007669"/>
    <property type="project" value="TreeGrafter"/>
</dbReference>
<comment type="catalytic activity">
    <reaction evidence="7">
        <text>L-glutamate + acetyl-CoA = N-acetyl-L-glutamate + CoA + H(+)</text>
        <dbReference type="Rhea" id="RHEA:24292"/>
        <dbReference type="ChEBI" id="CHEBI:15378"/>
        <dbReference type="ChEBI" id="CHEBI:29985"/>
        <dbReference type="ChEBI" id="CHEBI:44337"/>
        <dbReference type="ChEBI" id="CHEBI:57287"/>
        <dbReference type="ChEBI" id="CHEBI:57288"/>
        <dbReference type="EC" id="2.3.1.1"/>
    </reaction>
</comment>
<dbReference type="OrthoDB" id="4199794at2759"/>